<dbReference type="InterPro" id="IPR023093">
    <property type="entry name" value="ScpA-like_C"/>
</dbReference>
<protein>
    <recommendedName>
        <fullName evidence="4 5">Segregation and condensation protein A</fullName>
    </recommendedName>
</protein>
<name>A0ABV8VT96_9BACI</name>
<dbReference type="Pfam" id="PF02616">
    <property type="entry name" value="SMC_ScpA"/>
    <property type="match status" value="1"/>
</dbReference>
<proteinExistence type="inferred from homology"/>
<evidence type="ECO:0000256" key="1">
    <source>
        <dbReference type="ARBA" id="ARBA00022618"/>
    </source>
</evidence>
<reference evidence="7" key="1">
    <citation type="journal article" date="2019" name="Int. J. Syst. Evol. Microbiol.">
        <title>The Global Catalogue of Microorganisms (GCM) 10K type strain sequencing project: providing services to taxonomists for standard genome sequencing and annotation.</title>
        <authorList>
            <consortium name="The Broad Institute Genomics Platform"/>
            <consortium name="The Broad Institute Genome Sequencing Center for Infectious Disease"/>
            <person name="Wu L."/>
            <person name="Ma J."/>
        </authorList>
    </citation>
    <scope>NUCLEOTIDE SEQUENCE [LARGE SCALE GENOMIC DNA]</scope>
    <source>
        <strain evidence="7">KACC 14058</strain>
    </source>
</reference>
<gene>
    <name evidence="5" type="primary">scpA</name>
    <name evidence="6" type="ORF">ACFOZ1_07735</name>
</gene>
<evidence type="ECO:0000256" key="2">
    <source>
        <dbReference type="ARBA" id="ARBA00022829"/>
    </source>
</evidence>
<comment type="caution">
    <text evidence="6">The sequence shown here is derived from an EMBL/GenBank/DDBJ whole genome shotgun (WGS) entry which is preliminary data.</text>
</comment>
<keyword evidence="5" id="KW-0963">Cytoplasm</keyword>
<keyword evidence="2 5" id="KW-0159">Chromosome partition</keyword>
<evidence type="ECO:0000313" key="7">
    <source>
        <dbReference type="Proteomes" id="UP001595880"/>
    </source>
</evidence>
<organism evidence="6 7">
    <name type="scientific">Gracilibacillus marinus</name>
    <dbReference type="NCBI Taxonomy" id="630535"/>
    <lineage>
        <taxon>Bacteria</taxon>
        <taxon>Bacillati</taxon>
        <taxon>Bacillota</taxon>
        <taxon>Bacilli</taxon>
        <taxon>Bacillales</taxon>
        <taxon>Bacillaceae</taxon>
        <taxon>Gracilibacillus</taxon>
    </lineage>
</organism>
<sequence>MIQYKVKLDLFEGPLDLLLHLINKYEIDIYDIPVAEITQQYMSYIHAMQQLELDIASEYLVMAATLLEMKSKLLLPNQNVELEDEYEEDPREDLMRRLIEYRKYKQAAEQLKERELEQSNVLTRPPFHIEVNTERKIPEGNANIYEMIHAMSKILERRKWNRPLETTIQKREIPIKERMDEIIDILDSSQSGVSFYNLFPTVTKNYIVATFIAILELMKSNDILCVQENHFDELMIYRNSANN</sequence>
<comment type="subunit">
    <text evidence="5">Component of a cohesin-like complex composed of ScpA, ScpB and the Smc homodimer, in which ScpA and ScpB bind to the head domain of Smc. The presence of the three proteins is required for the association of the complex with DNA.</text>
</comment>
<accession>A0ABV8VT96</accession>
<evidence type="ECO:0000256" key="4">
    <source>
        <dbReference type="ARBA" id="ARBA00044777"/>
    </source>
</evidence>
<dbReference type="Gene3D" id="6.10.250.2410">
    <property type="match status" value="1"/>
</dbReference>
<comment type="subcellular location">
    <subcellularLocation>
        <location evidence="5">Cytoplasm</location>
    </subcellularLocation>
    <text evidence="5">Associated with two foci at the outer edges of the nucleoid region in young cells, and at four foci within both cell halves in older cells.</text>
</comment>
<dbReference type="Gene3D" id="1.10.10.580">
    <property type="entry name" value="Structural maintenance of chromosome 1. Chain E"/>
    <property type="match status" value="1"/>
</dbReference>
<evidence type="ECO:0000256" key="3">
    <source>
        <dbReference type="ARBA" id="ARBA00023306"/>
    </source>
</evidence>
<dbReference type="PANTHER" id="PTHR33969:SF2">
    <property type="entry name" value="SEGREGATION AND CONDENSATION PROTEIN A"/>
    <property type="match status" value="1"/>
</dbReference>
<dbReference type="NCBIfam" id="NF000995">
    <property type="entry name" value="PRK00104.1-4"/>
    <property type="match status" value="1"/>
</dbReference>
<dbReference type="InterPro" id="IPR003768">
    <property type="entry name" value="ScpA"/>
</dbReference>
<evidence type="ECO:0000256" key="5">
    <source>
        <dbReference type="HAMAP-Rule" id="MF_01805"/>
    </source>
</evidence>
<keyword evidence="1 5" id="KW-0132">Cell division</keyword>
<evidence type="ECO:0000313" key="6">
    <source>
        <dbReference type="EMBL" id="MFC4387704.1"/>
    </source>
</evidence>
<dbReference type="HAMAP" id="MF_01805">
    <property type="entry name" value="ScpA"/>
    <property type="match status" value="1"/>
</dbReference>
<dbReference type="PANTHER" id="PTHR33969">
    <property type="entry name" value="SEGREGATION AND CONDENSATION PROTEIN A"/>
    <property type="match status" value="1"/>
</dbReference>
<dbReference type="Proteomes" id="UP001595880">
    <property type="component" value="Unassembled WGS sequence"/>
</dbReference>
<keyword evidence="3 5" id="KW-0131">Cell cycle</keyword>
<dbReference type="RefSeq" id="WP_390197939.1">
    <property type="nucleotide sequence ID" value="NZ_JBHSDV010000001.1"/>
</dbReference>
<comment type="similarity">
    <text evidence="5">Belongs to the ScpA family.</text>
</comment>
<keyword evidence="7" id="KW-1185">Reference proteome</keyword>
<comment type="function">
    <text evidence="5">Participates in chromosomal partition during cell division. May act via the formation of a condensin-like complex containing Smc and ScpB that pull DNA away from mid-cell into both cell halves.</text>
</comment>
<dbReference type="EMBL" id="JBHSDV010000001">
    <property type="protein sequence ID" value="MFC4387704.1"/>
    <property type="molecule type" value="Genomic_DNA"/>
</dbReference>